<proteinExistence type="predicted"/>
<evidence type="ECO:0000256" key="5">
    <source>
        <dbReference type="ARBA" id="ARBA00023045"/>
    </source>
</evidence>
<dbReference type="Proteomes" id="UP000258501">
    <property type="component" value="Segment"/>
</dbReference>
<dbReference type="GO" id="GO:0006508">
    <property type="term" value="P:proteolysis"/>
    <property type="evidence" value="ECO:0007669"/>
    <property type="project" value="UniProtKB-KW"/>
</dbReference>
<reference evidence="7 8" key="1">
    <citation type="submission" date="2013-02" db="EMBL/GenBank/DDBJ databases">
        <authorList>
            <person name="Lukaszewicz M."/>
            <person name="Biegalska A."/>
            <person name="Krasowska A."/>
        </authorList>
    </citation>
    <scope>NUCLEOTIDE SEQUENCE [LARGE SCALE GENOMIC DNA]</scope>
</reference>
<dbReference type="GO" id="GO:0046797">
    <property type="term" value="P:viral procapsid maturation"/>
    <property type="evidence" value="ECO:0007669"/>
    <property type="project" value="UniProtKB-KW"/>
</dbReference>
<organism evidence="7 8">
    <name type="scientific">Bacillus phage SIOphi</name>
    <dbReference type="NCBI Taxonomy" id="1285382"/>
    <lineage>
        <taxon>Viruses</taxon>
        <taxon>Duplodnaviria</taxon>
        <taxon>Heunggongvirae</taxon>
        <taxon>Uroviricota</taxon>
        <taxon>Caudoviricetes</taxon>
        <taxon>Herelleviridae</taxon>
        <taxon>Bastillevirinae</taxon>
        <taxon>Siophivirus</taxon>
        <taxon>Siophivirus SIOphi</taxon>
    </lineage>
</organism>
<keyword evidence="1" id="KW-1188">Viral release from host cell</keyword>
<evidence type="ECO:0000256" key="1">
    <source>
        <dbReference type="ARBA" id="ARBA00022612"/>
    </source>
</evidence>
<evidence type="ECO:0000256" key="2">
    <source>
        <dbReference type="ARBA" id="ARBA00022670"/>
    </source>
</evidence>
<accession>R4JMJ5</accession>
<keyword evidence="8" id="KW-1185">Reference proteome</keyword>
<keyword evidence="4" id="KW-0118">Viral capsid assembly</keyword>
<sequence length="279" mass="31666">MCYYRREEVTLHTINGKVDLFVPIDLGDSIKKSNENTSEKSWYLRGYATTPDLDLQDDIVDPSGIDISHFIQHGYINYEHQQGEDFKIGAPTKGTYVDPNVGLYVEAKLYKGNPYARSMWNLANNIAKSGVDRKLGFSIEGYAKERDKDDPRIIKKTLITNVAVTTNPANPNATWEAFMKSFLAGHGITPDTQVNGGALRAETFARSLYNLSWSYKILDNPQEFEKVWKEIGDYLDSMDRYAPETAVMFLQLFKGYSRNEAVAKIDKIMQESNKTDGKE</sequence>
<evidence type="ECO:0000313" key="7">
    <source>
        <dbReference type="EMBL" id="AGK86825.1"/>
    </source>
</evidence>
<name>R4JMJ5_9CAUD</name>
<evidence type="ECO:0000259" key="6">
    <source>
        <dbReference type="Pfam" id="PF04586"/>
    </source>
</evidence>
<protein>
    <recommendedName>
        <fullName evidence="6">Prohead serine protease domain-containing protein</fullName>
    </recommendedName>
</protein>
<dbReference type="OrthoDB" id="6085at10239"/>
<dbReference type="EMBL" id="KC699836">
    <property type="protein sequence ID" value="AGK86825.1"/>
    <property type="molecule type" value="Genomic_DNA"/>
</dbReference>
<keyword evidence="5" id="KW-1273">Viral capsid maturation</keyword>
<evidence type="ECO:0000313" key="8">
    <source>
        <dbReference type="Proteomes" id="UP000258501"/>
    </source>
</evidence>
<evidence type="ECO:0000256" key="3">
    <source>
        <dbReference type="ARBA" id="ARBA00022801"/>
    </source>
</evidence>
<dbReference type="GO" id="GO:0008233">
    <property type="term" value="F:peptidase activity"/>
    <property type="evidence" value="ECO:0007669"/>
    <property type="project" value="UniProtKB-KW"/>
</dbReference>
<feature type="domain" description="Prohead serine protease" evidence="6">
    <location>
        <begin position="76"/>
        <end position="179"/>
    </location>
</feature>
<evidence type="ECO:0000256" key="4">
    <source>
        <dbReference type="ARBA" id="ARBA00022950"/>
    </source>
</evidence>
<keyword evidence="3" id="KW-0378">Hydrolase</keyword>
<dbReference type="Pfam" id="PF04586">
    <property type="entry name" value="Peptidase_S78"/>
    <property type="match status" value="1"/>
</dbReference>
<dbReference type="InterPro" id="IPR054613">
    <property type="entry name" value="Peptidase_S78_dom"/>
</dbReference>
<keyword evidence="2" id="KW-0645">Protease</keyword>
<gene>
    <name evidence="7" type="ORF">SIOphi_00085</name>
</gene>